<dbReference type="EMBL" id="CAXAMM010016891">
    <property type="protein sequence ID" value="CAK9040007.1"/>
    <property type="molecule type" value="Genomic_DNA"/>
</dbReference>
<dbReference type="InterPro" id="IPR036770">
    <property type="entry name" value="Ankyrin_rpt-contain_sf"/>
</dbReference>
<organism evidence="4 5">
    <name type="scientific">Durusdinium trenchii</name>
    <dbReference type="NCBI Taxonomy" id="1381693"/>
    <lineage>
        <taxon>Eukaryota</taxon>
        <taxon>Sar</taxon>
        <taxon>Alveolata</taxon>
        <taxon>Dinophyceae</taxon>
        <taxon>Suessiales</taxon>
        <taxon>Symbiodiniaceae</taxon>
        <taxon>Durusdinium</taxon>
    </lineage>
</organism>
<dbReference type="Proteomes" id="UP001642464">
    <property type="component" value="Unassembled WGS sequence"/>
</dbReference>
<keyword evidence="1" id="KW-0677">Repeat</keyword>
<evidence type="ECO:0000256" key="2">
    <source>
        <dbReference type="ARBA" id="ARBA00023043"/>
    </source>
</evidence>
<feature type="region of interest" description="Disordered" evidence="3">
    <location>
        <begin position="602"/>
        <end position="624"/>
    </location>
</feature>
<dbReference type="Gene3D" id="1.25.40.20">
    <property type="entry name" value="Ankyrin repeat-containing domain"/>
    <property type="match status" value="2"/>
</dbReference>
<sequence length="696" mass="74214">MAPGAAPNDGAPCGPCGWTTWSIPEDRDLFHAAMHNDVRTVKTVLQHGVPMPSTADKLLLVSAARDRWKTVDLMMDHGCEVSSSTTRCGEGALQIAASRGNWREVVKLLETGVDLTSDAAIGAFGLAAKTNRPEVLERCLALGMTLDTWGGHKAFLDAAAGGHVEVLKVLVSHGASLSSWVAQEAVRCAIEKERKEVLHFLVQSGFDVTGELGDLLLENAAARNDICLMQLLLNKGADFRWMGEAALSSSGRCSSWEALHFLVLAEVPLDSWAAQVAFLAALEKRHLFSLQVLEDQGFNFCSERSELTLAQANLEDPQIRQFVEEARARRAEKDSAEVAQTLVEHLEETFAKARSGSQVVAEALMKHMDLLEEQTVRLARALAAQISFRDDPVAVTLAQQLLSNDPFQRNAAIALAQDLLGGGRDSRCSSARTAPLSSAGEVSVAASDEAEALANRVFAQLKDESSPAASRGATPEPTAEPPVPRGSALADFLLVSRALAEHVLARSASPASEGSTLASQLLSLCEDQMDVARALARHWELQAALPNAATGVPLGTGQPARGPSPGSATAVHSATTYRDASEPGDTEAYALTARLFSAGSDTYAEPTAEPEALESDPPPVPDDLEMEMQDTVKPKVTEGVTALLQDLEALDRRLDGDEAVEAAPHVRETPSPEIARDELELIVARVLAQHAACPSN</sequence>
<feature type="region of interest" description="Disordered" evidence="3">
    <location>
        <begin position="463"/>
        <end position="485"/>
    </location>
</feature>
<gene>
    <name evidence="4" type="ORF">SCF082_LOCUS23338</name>
</gene>
<dbReference type="PANTHER" id="PTHR24198:SF165">
    <property type="entry name" value="ANKYRIN REPEAT-CONTAINING PROTEIN-RELATED"/>
    <property type="match status" value="1"/>
</dbReference>
<dbReference type="SMART" id="SM00248">
    <property type="entry name" value="ANK"/>
    <property type="match status" value="5"/>
</dbReference>
<feature type="compositionally biased region" description="Polar residues" evidence="3">
    <location>
        <begin position="566"/>
        <end position="578"/>
    </location>
</feature>
<evidence type="ECO:0000256" key="3">
    <source>
        <dbReference type="SAM" id="MobiDB-lite"/>
    </source>
</evidence>
<name>A0ABP0LMV5_9DINO</name>
<reference evidence="4 5" key="1">
    <citation type="submission" date="2024-02" db="EMBL/GenBank/DDBJ databases">
        <authorList>
            <person name="Chen Y."/>
            <person name="Shah S."/>
            <person name="Dougan E. K."/>
            <person name="Thang M."/>
            <person name="Chan C."/>
        </authorList>
    </citation>
    <scope>NUCLEOTIDE SEQUENCE [LARGE SCALE GENOMIC DNA]</scope>
</reference>
<keyword evidence="5" id="KW-1185">Reference proteome</keyword>
<dbReference type="SUPFAM" id="SSF48403">
    <property type="entry name" value="Ankyrin repeat"/>
    <property type="match status" value="2"/>
</dbReference>
<comment type="caution">
    <text evidence="4">The sequence shown here is derived from an EMBL/GenBank/DDBJ whole genome shotgun (WGS) entry which is preliminary data.</text>
</comment>
<keyword evidence="2" id="KW-0040">ANK repeat</keyword>
<dbReference type="InterPro" id="IPR002110">
    <property type="entry name" value="Ankyrin_rpt"/>
</dbReference>
<accession>A0ABP0LMV5</accession>
<evidence type="ECO:0000313" key="4">
    <source>
        <dbReference type="EMBL" id="CAK9040007.1"/>
    </source>
</evidence>
<evidence type="ECO:0000256" key="1">
    <source>
        <dbReference type="ARBA" id="ARBA00022737"/>
    </source>
</evidence>
<dbReference type="PANTHER" id="PTHR24198">
    <property type="entry name" value="ANKYRIN REPEAT AND PROTEIN KINASE DOMAIN-CONTAINING PROTEIN"/>
    <property type="match status" value="1"/>
</dbReference>
<proteinExistence type="predicted"/>
<protein>
    <submittedName>
        <fullName evidence="4">Ankyrin repeat protein L62</fullName>
    </submittedName>
</protein>
<evidence type="ECO:0000313" key="5">
    <source>
        <dbReference type="Proteomes" id="UP001642464"/>
    </source>
</evidence>
<feature type="region of interest" description="Disordered" evidence="3">
    <location>
        <begin position="557"/>
        <end position="583"/>
    </location>
</feature>